<dbReference type="OrthoDB" id="3034689at2"/>
<gene>
    <name evidence="1" type="ORF">BHK98_06705</name>
</gene>
<dbReference type="Proteomes" id="UP000187404">
    <property type="component" value="Unassembled WGS sequence"/>
</dbReference>
<sequence>MSLHESFVKFWRTEGKYMISHNPERFYDNLERRMEWWTDTVQIDEYVLTLRSRKETTRALIVAFYDYLRRTEGVEVESPLYDVSFYDYAFMRQLEMAKFLQQRRTLREIDEHFHIDERTRREDLQALENGLEIFGAEIKITKTREDGRVFYESTLHPIFLPLNLTEVYAMTEYLKNVLPPDDPNSQLVWDIVRRIELQLSDYAIDKICPADGRPDVSNDYRDDRFFSTDDRHVQMYLMKRRSSCRILWMGKEYTGTFEPRRSGEGRGYVFRTESGEVLDADPRDIEVIRESFVYK</sequence>
<name>A0A1Q9JI28_9FIRM</name>
<evidence type="ECO:0000313" key="2">
    <source>
        <dbReference type="Proteomes" id="UP000187404"/>
    </source>
</evidence>
<accession>A0A1Q9JI28</accession>
<proteinExistence type="predicted"/>
<dbReference type="AlphaFoldDB" id="A0A1Q9JI28"/>
<dbReference type="STRING" id="1261640.BHK98_06705"/>
<protein>
    <submittedName>
        <fullName evidence="1">Uncharacterized protein</fullName>
    </submittedName>
</protein>
<keyword evidence="2" id="KW-1185">Reference proteome</keyword>
<dbReference type="RefSeq" id="WP_075712768.1">
    <property type="nucleotide sequence ID" value="NZ_MJIE01000001.1"/>
</dbReference>
<organism evidence="1 2">
    <name type="scientific">Hornefia porci</name>
    <dbReference type="NCBI Taxonomy" id="2652292"/>
    <lineage>
        <taxon>Bacteria</taxon>
        <taxon>Bacillati</taxon>
        <taxon>Bacillota</taxon>
        <taxon>Clostridia</taxon>
        <taxon>Peptostreptococcales</taxon>
        <taxon>Anaerovoracaceae</taxon>
        <taxon>Hornefia</taxon>
    </lineage>
</organism>
<comment type="caution">
    <text evidence="1">The sequence shown here is derived from an EMBL/GenBank/DDBJ whole genome shotgun (WGS) entry which is preliminary data.</text>
</comment>
<evidence type="ECO:0000313" key="1">
    <source>
        <dbReference type="EMBL" id="OLR55777.1"/>
    </source>
</evidence>
<reference evidence="1 2" key="1">
    <citation type="journal article" date="2016" name="Appl. Environ. Microbiol.">
        <title>Function and Phylogeny of Bacterial Butyryl Coenzyme A:Acetate Transferases and Their Diversity in the Proximal Colon of Swine.</title>
        <authorList>
            <person name="Trachsel J."/>
            <person name="Bayles D.O."/>
            <person name="Looft T."/>
            <person name="Levine U.Y."/>
            <person name="Allen H.K."/>
        </authorList>
    </citation>
    <scope>NUCLEOTIDE SEQUENCE [LARGE SCALE GENOMIC DNA]</scope>
    <source>
        <strain evidence="1 2">68-3-10</strain>
    </source>
</reference>
<dbReference type="EMBL" id="MJIE01000001">
    <property type="protein sequence ID" value="OLR55777.1"/>
    <property type="molecule type" value="Genomic_DNA"/>
</dbReference>